<evidence type="ECO:0000313" key="9">
    <source>
        <dbReference type="Proteomes" id="UP001550210"/>
    </source>
</evidence>
<evidence type="ECO:0000256" key="2">
    <source>
        <dbReference type="ARBA" id="ARBA00010790"/>
    </source>
</evidence>
<evidence type="ECO:0000256" key="3">
    <source>
        <dbReference type="ARBA" id="ARBA00022630"/>
    </source>
</evidence>
<keyword evidence="3 5" id="KW-0285">Flavoprotein</keyword>
<accession>A0ABV2UTJ0</accession>
<dbReference type="Pfam" id="PF05199">
    <property type="entry name" value="GMC_oxred_C"/>
    <property type="match status" value="1"/>
</dbReference>
<feature type="domain" description="Glucose-methanol-choline oxidoreductase N-terminal" evidence="7">
    <location>
        <begin position="250"/>
        <end position="264"/>
    </location>
</feature>
<evidence type="ECO:0000259" key="7">
    <source>
        <dbReference type="PROSITE" id="PS00624"/>
    </source>
</evidence>
<dbReference type="Proteomes" id="UP001550210">
    <property type="component" value="Unassembled WGS sequence"/>
</dbReference>
<keyword evidence="4 5" id="KW-0274">FAD</keyword>
<dbReference type="PANTHER" id="PTHR11552:SF147">
    <property type="entry name" value="CHOLINE DEHYDROGENASE, MITOCHONDRIAL"/>
    <property type="match status" value="1"/>
</dbReference>
<evidence type="ECO:0000256" key="5">
    <source>
        <dbReference type="RuleBase" id="RU003968"/>
    </source>
</evidence>
<comment type="cofactor">
    <cofactor evidence="1">
        <name>FAD</name>
        <dbReference type="ChEBI" id="CHEBI:57692"/>
    </cofactor>
</comment>
<dbReference type="PIRSF" id="PIRSF000137">
    <property type="entry name" value="Alcohol_oxidase"/>
    <property type="match status" value="1"/>
</dbReference>
<protein>
    <submittedName>
        <fullName evidence="8">GMC family oxidoreductase N-terminal domain-containing protein</fullName>
    </submittedName>
</protein>
<dbReference type="Gene3D" id="3.50.50.60">
    <property type="entry name" value="FAD/NAD(P)-binding domain"/>
    <property type="match status" value="1"/>
</dbReference>
<organism evidence="8 9">
    <name type="scientific">Streptomyces ossamyceticus</name>
    <dbReference type="NCBI Taxonomy" id="249581"/>
    <lineage>
        <taxon>Bacteria</taxon>
        <taxon>Bacillati</taxon>
        <taxon>Actinomycetota</taxon>
        <taxon>Actinomycetes</taxon>
        <taxon>Kitasatosporales</taxon>
        <taxon>Streptomycetaceae</taxon>
        <taxon>Streptomyces</taxon>
    </lineage>
</organism>
<keyword evidence="9" id="KW-1185">Reference proteome</keyword>
<dbReference type="SUPFAM" id="SSF51905">
    <property type="entry name" value="FAD/NAD(P)-binding domain"/>
    <property type="match status" value="1"/>
</dbReference>
<dbReference type="Gene3D" id="3.30.560.10">
    <property type="entry name" value="Glucose Oxidase, domain 3"/>
    <property type="match status" value="1"/>
</dbReference>
<evidence type="ECO:0000256" key="4">
    <source>
        <dbReference type="ARBA" id="ARBA00022827"/>
    </source>
</evidence>
<feature type="domain" description="Glucose-methanol-choline oxidoreductase N-terminal" evidence="6">
    <location>
        <begin position="78"/>
        <end position="101"/>
    </location>
</feature>
<evidence type="ECO:0000313" key="8">
    <source>
        <dbReference type="EMBL" id="MET9844862.1"/>
    </source>
</evidence>
<dbReference type="InterPro" id="IPR007867">
    <property type="entry name" value="GMC_OxRtase_C"/>
</dbReference>
<proteinExistence type="inferred from homology"/>
<comment type="caution">
    <text evidence="8">The sequence shown here is derived from an EMBL/GenBank/DDBJ whole genome shotgun (WGS) entry which is preliminary data.</text>
</comment>
<dbReference type="InterPro" id="IPR012132">
    <property type="entry name" value="GMC_OxRdtase"/>
</dbReference>
<dbReference type="RefSeq" id="WP_355395140.1">
    <property type="nucleotide sequence ID" value="NZ_JBEXPZ010000010.1"/>
</dbReference>
<comment type="similarity">
    <text evidence="2 5">Belongs to the GMC oxidoreductase family.</text>
</comment>
<dbReference type="InterPro" id="IPR000172">
    <property type="entry name" value="GMC_OxRdtase_N"/>
</dbReference>
<dbReference type="SUPFAM" id="SSF54373">
    <property type="entry name" value="FAD-linked reductases, C-terminal domain"/>
    <property type="match status" value="1"/>
</dbReference>
<dbReference type="PROSITE" id="PS00624">
    <property type="entry name" value="GMC_OXRED_2"/>
    <property type="match status" value="1"/>
</dbReference>
<dbReference type="EMBL" id="JBEXPZ010000010">
    <property type="protein sequence ID" value="MET9844862.1"/>
    <property type="molecule type" value="Genomic_DNA"/>
</dbReference>
<dbReference type="PANTHER" id="PTHR11552">
    <property type="entry name" value="GLUCOSE-METHANOL-CHOLINE GMC OXIDOREDUCTASE"/>
    <property type="match status" value="1"/>
</dbReference>
<reference evidence="8 9" key="1">
    <citation type="submission" date="2024-06" db="EMBL/GenBank/DDBJ databases">
        <title>The Natural Products Discovery Center: Release of the First 8490 Sequenced Strains for Exploring Actinobacteria Biosynthetic Diversity.</title>
        <authorList>
            <person name="Kalkreuter E."/>
            <person name="Kautsar S.A."/>
            <person name="Yang D."/>
            <person name="Bader C.D."/>
            <person name="Teijaro C.N."/>
            <person name="Fluegel L."/>
            <person name="Davis C.M."/>
            <person name="Simpson J.R."/>
            <person name="Lauterbach L."/>
            <person name="Steele A.D."/>
            <person name="Gui C."/>
            <person name="Meng S."/>
            <person name="Li G."/>
            <person name="Viehrig K."/>
            <person name="Ye F."/>
            <person name="Su P."/>
            <person name="Kiefer A.F."/>
            <person name="Nichols A."/>
            <person name="Cepeda A.J."/>
            <person name="Yan W."/>
            <person name="Fan B."/>
            <person name="Jiang Y."/>
            <person name="Adhikari A."/>
            <person name="Zheng C.-J."/>
            <person name="Schuster L."/>
            <person name="Cowan T.M."/>
            <person name="Smanski M.J."/>
            <person name="Chevrette M.G."/>
            <person name="De Carvalho L.P.S."/>
            <person name="Shen B."/>
        </authorList>
    </citation>
    <scope>NUCLEOTIDE SEQUENCE [LARGE SCALE GENOMIC DNA]</scope>
    <source>
        <strain evidence="8 9">NPDC006434</strain>
    </source>
</reference>
<evidence type="ECO:0000259" key="6">
    <source>
        <dbReference type="PROSITE" id="PS00623"/>
    </source>
</evidence>
<dbReference type="PROSITE" id="PS00623">
    <property type="entry name" value="GMC_OXRED_1"/>
    <property type="match status" value="1"/>
</dbReference>
<name>A0ABV2UTJ0_9ACTN</name>
<dbReference type="Pfam" id="PF00732">
    <property type="entry name" value="GMC_oxred_N"/>
    <property type="match status" value="1"/>
</dbReference>
<sequence length="516" mass="55684">MYDYVIVGAGSAGCVLAGRLTEDPHTSVLLIEAGPDDTAEEIRLPSAWPQLMRSVYDWAYLSEPEPGLDGLRRVLPAGRALGGGSSVNAMIYIRGNRLDFDEWATLGATGWGWDDVLPYFKRAEDNTRGADALHGVGGPLGVTDNTAPHPIMSDLIEAGLQAGHAFNADLNGPEQDGFGWYQVTVRDGRRCSAADAYLRPAAHRPNLRILTDTLAHRVLFEGTRAVGVEASHGGAVVQLRARREVVVCAGSYNSPKLLMLSGLGRAADLEPMGITPLADLPVGENLQDHPHIPLVYLSDTRTKETDFTPENLARWRDTADGPMSSNLGEAGGFLRTLPHLDAPDVQVTASPAMFLDEGLTAPYDHAFMLGPTLLRPTSRGKVSLRTTMPGSEPRIVHNYLTTEEDRQTAVRGVRMLLEVAEQPAFKAHRRAPLSVPESESEADVLRFARRVMNSLFHPVGTCAIGGVVDPRLRVLGVDGLRVVDASVMPTLVRGNTNAATIMIGEKAADLIRGHAR</sequence>
<evidence type="ECO:0000256" key="1">
    <source>
        <dbReference type="ARBA" id="ARBA00001974"/>
    </source>
</evidence>
<gene>
    <name evidence="8" type="ORF">ABZZ21_09810</name>
</gene>
<dbReference type="InterPro" id="IPR036188">
    <property type="entry name" value="FAD/NAD-bd_sf"/>
</dbReference>